<dbReference type="GO" id="GO:0089718">
    <property type="term" value="P:amino acid import across plasma membrane"/>
    <property type="evidence" value="ECO:0007669"/>
    <property type="project" value="TreeGrafter"/>
</dbReference>
<keyword evidence="12" id="KW-1185">Reference proteome</keyword>
<reference evidence="13" key="1">
    <citation type="submission" date="2022-11" db="UniProtKB">
        <authorList>
            <consortium name="WormBaseParasite"/>
        </authorList>
    </citation>
    <scope>IDENTIFICATION</scope>
</reference>
<evidence type="ECO:0000256" key="10">
    <source>
        <dbReference type="PIRSR" id="PIRSR600175-2"/>
    </source>
</evidence>
<keyword evidence="3" id="KW-0813">Transport</keyword>
<evidence type="ECO:0000256" key="11">
    <source>
        <dbReference type="SAM" id="Phobius"/>
    </source>
</evidence>
<accession>A0A915CRQ8</accession>
<name>A0A915CRQ8_9BILA</name>
<evidence type="ECO:0000256" key="7">
    <source>
        <dbReference type="ARBA" id="ARBA00023136"/>
    </source>
</evidence>
<keyword evidence="9" id="KW-0915">Sodium</keyword>
<evidence type="ECO:0000256" key="4">
    <source>
        <dbReference type="ARBA" id="ARBA00022692"/>
    </source>
</evidence>
<feature type="binding site" evidence="9">
    <location>
        <position position="51"/>
    </location>
    <ligand>
        <name>Na(+)</name>
        <dbReference type="ChEBI" id="CHEBI:29101"/>
        <label>1</label>
    </ligand>
</feature>
<evidence type="ECO:0000256" key="8">
    <source>
        <dbReference type="ARBA" id="ARBA00023180"/>
    </source>
</evidence>
<keyword evidence="7 11" id="KW-0472">Membrane</keyword>
<keyword evidence="8" id="KW-0325">Glycoprotein</keyword>
<dbReference type="GO" id="GO:0005886">
    <property type="term" value="C:plasma membrane"/>
    <property type="evidence" value="ECO:0007669"/>
    <property type="project" value="TreeGrafter"/>
</dbReference>
<keyword evidence="6 11" id="KW-1133">Transmembrane helix</keyword>
<evidence type="ECO:0000256" key="5">
    <source>
        <dbReference type="ARBA" id="ARBA00022847"/>
    </source>
</evidence>
<feature type="disulfide bond" evidence="10">
    <location>
        <begin position="132"/>
        <end position="141"/>
    </location>
</feature>
<evidence type="ECO:0000313" key="12">
    <source>
        <dbReference type="Proteomes" id="UP000887574"/>
    </source>
</evidence>
<dbReference type="GO" id="GO:0005283">
    <property type="term" value="F:amino acid:sodium symporter activity"/>
    <property type="evidence" value="ECO:0007669"/>
    <property type="project" value="TreeGrafter"/>
</dbReference>
<comment type="subcellular location">
    <subcellularLocation>
        <location evidence="1">Membrane</location>
        <topology evidence="1">Multi-pass membrane protein</topology>
    </subcellularLocation>
</comment>
<dbReference type="PANTHER" id="PTHR11616">
    <property type="entry name" value="SODIUM/CHLORIDE DEPENDENT TRANSPORTER"/>
    <property type="match status" value="1"/>
</dbReference>
<evidence type="ECO:0000313" key="13">
    <source>
        <dbReference type="WBParaSite" id="jg11933"/>
    </source>
</evidence>
<dbReference type="Pfam" id="PF00209">
    <property type="entry name" value="SNF"/>
    <property type="match status" value="2"/>
</dbReference>
<dbReference type="PROSITE" id="PS50267">
    <property type="entry name" value="NA_NEUROTRAN_SYMP_3"/>
    <property type="match status" value="1"/>
</dbReference>
<dbReference type="WBParaSite" id="jg11933">
    <property type="protein sequence ID" value="jg11933"/>
    <property type="gene ID" value="jg11933"/>
</dbReference>
<evidence type="ECO:0000256" key="2">
    <source>
        <dbReference type="ARBA" id="ARBA00006459"/>
    </source>
</evidence>
<dbReference type="InterPro" id="IPR000175">
    <property type="entry name" value="Na/ntran_symport"/>
</dbReference>
<keyword evidence="9" id="KW-0479">Metal-binding</keyword>
<dbReference type="AlphaFoldDB" id="A0A915CRQ8"/>
<protein>
    <submittedName>
        <fullName evidence="13">Uncharacterized protein</fullName>
    </submittedName>
</protein>
<feature type="transmembrane region" description="Helical" evidence="11">
    <location>
        <begin position="36"/>
        <end position="53"/>
    </location>
</feature>
<evidence type="ECO:0000256" key="6">
    <source>
        <dbReference type="ARBA" id="ARBA00022989"/>
    </source>
</evidence>
<dbReference type="InterPro" id="IPR037272">
    <property type="entry name" value="SNS_sf"/>
</dbReference>
<dbReference type="Proteomes" id="UP000887574">
    <property type="component" value="Unplaced"/>
</dbReference>
<sequence length="228" mass="25556">MGDEYLRDQSQNIEYPFEETTGMDENRIRGNWASKTDYLLSVFGFTFALGNLWRFPYQLATHGVLFMELCLGQFISLGPVSVWKVSPLFKGIGISMVFISCLLAIYYNMITAYALFYVVNSLKVICYTLGSCGNDWNTENCSLWNKGAVETCRLLNGYVLANGTCMSAAGENLIKYENISISNSPTDLVPTISPASRVMPSVEYFHNQVLMISTGIGEGFFDQTFQKM</sequence>
<evidence type="ECO:0000256" key="9">
    <source>
        <dbReference type="PIRSR" id="PIRSR600175-1"/>
    </source>
</evidence>
<feature type="transmembrane region" description="Helical" evidence="11">
    <location>
        <begin position="92"/>
        <end position="119"/>
    </location>
</feature>
<keyword evidence="4 11" id="KW-0812">Transmembrane</keyword>
<proteinExistence type="inferred from homology"/>
<organism evidence="12 13">
    <name type="scientific">Ditylenchus dipsaci</name>
    <dbReference type="NCBI Taxonomy" id="166011"/>
    <lineage>
        <taxon>Eukaryota</taxon>
        <taxon>Metazoa</taxon>
        <taxon>Ecdysozoa</taxon>
        <taxon>Nematoda</taxon>
        <taxon>Chromadorea</taxon>
        <taxon>Rhabditida</taxon>
        <taxon>Tylenchina</taxon>
        <taxon>Tylenchomorpha</taxon>
        <taxon>Sphaerularioidea</taxon>
        <taxon>Anguinidae</taxon>
        <taxon>Anguininae</taxon>
        <taxon>Ditylenchus</taxon>
    </lineage>
</organism>
<dbReference type="GO" id="GO:0046872">
    <property type="term" value="F:metal ion binding"/>
    <property type="evidence" value="ECO:0007669"/>
    <property type="project" value="UniProtKB-KW"/>
</dbReference>
<feature type="binding site" evidence="9">
    <location>
        <position position="44"/>
    </location>
    <ligand>
        <name>Na(+)</name>
        <dbReference type="ChEBI" id="CHEBI:29101"/>
        <label>2</label>
    </ligand>
</feature>
<comment type="similarity">
    <text evidence="2">Belongs to the sodium:neurotransmitter symporter (SNF) (TC 2.A.22) family.</text>
</comment>
<evidence type="ECO:0000256" key="1">
    <source>
        <dbReference type="ARBA" id="ARBA00004141"/>
    </source>
</evidence>
<evidence type="ECO:0000256" key="3">
    <source>
        <dbReference type="ARBA" id="ARBA00022448"/>
    </source>
</evidence>
<keyword evidence="5" id="KW-0769">Symport</keyword>
<dbReference type="SUPFAM" id="SSF161070">
    <property type="entry name" value="SNF-like"/>
    <property type="match status" value="1"/>
</dbReference>
<keyword evidence="10" id="KW-1015">Disulfide bond</keyword>
<dbReference type="PANTHER" id="PTHR11616:SF321">
    <property type="entry name" value="SODIUM-DEPENDENT NUTRIENT AMINO ACID TRANSPORTER 1-RELATED"/>
    <property type="match status" value="1"/>
</dbReference>